<evidence type="ECO:0000259" key="10">
    <source>
        <dbReference type="PROSITE" id="PS00624"/>
    </source>
</evidence>
<proteinExistence type="inferred from homology"/>
<dbReference type="RefSeq" id="XP_013760091.1">
    <property type="nucleotide sequence ID" value="XM_013904637.1"/>
</dbReference>
<dbReference type="SUPFAM" id="SSF51905">
    <property type="entry name" value="FAD/NAD(P)-binding domain"/>
    <property type="match status" value="1"/>
</dbReference>
<dbReference type="SUPFAM" id="SSF54373">
    <property type="entry name" value="FAD-linked reductases, C-terminal domain"/>
    <property type="match status" value="1"/>
</dbReference>
<dbReference type="Pfam" id="PF05199">
    <property type="entry name" value="GMC_oxred_C"/>
    <property type="match status" value="1"/>
</dbReference>
<dbReference type="STRING" id="461836.A0A0L0D3Z8"/>
<dbReference type="Gene3D" id="3.50.50.60">
    <property type="entry name" value="FAD/NAD(P)-binding domain"/>
    <property type="match status" value="1"/>
</dbReference>
<dbReference type="OMA" id="NYPWIHI"/>
<evidence type="ECO:0000313" key="12">
    <source>
        <dbReference type="Proteomes" id="UP000054408"/>
    </source>
</evidence>
<dbReference type="Pfam" id="PF00732">
    <property type="entry name" value="GMC_oxred_N"/>
    <property type="match status" value="1"/>
</dbReference>
<sequence length="632" mass="66342">MTCRFWTSAVLVVLAAAAAYRVLVPPPAEFAHTPLLDEYDYVVVGGGSAGAVAAARLAEGAPDARVLLLEAGPSDSAMMEVAIPAGCSLLQRTKLDWQFTTQPQAASHGSMHERRSRWPRGKTLGGSSSINYMVYVRGAQDDYDKLWGVSGWSFADVLPFFRKSENYVARPLAANETHRATGGPLTVSKPQTSSPLVDAFIASGKALGLARNEDYNGAGGMMGIAHCDLTIKDGVRASSAAAFLRPALARAAAASASGVFHVRTFAHVTRVVTETDAASGKVRAVGVEFADTADSDGVASEDSPRRVVRATTEVVLSAGAVGSPHVLMLSGIGPEDVLAAAGIETVVDLPGVGRNLRDHLMVPVRFPTKDKASGHLITKKRAESLTTLLKYLVFSGGLLTTNGLEGTAFYSTGTSDHLPASVPDVQIHMIATGGSDVEAANIGTKPEFVAQGVIDDPDRWQAGGINFLPIILHPKSRGAITLNSSSPFDPPLIQPNYLAEQADVDLLVAAVHDTLKLAADEAYAEWIDASSPTTSPLYESAPDGAAAGVSYWEWHVRNFAVTVYHPVGTAKMGEPGAAGTVVDPQLRVVGVDGLRVADASIMPTLISGNTNAPCIMIGERVADFILSSLQGR</sequence>
<dbReference type="Proteomes" id="UP000054408">
    <property type="component" value="Unassembled WGS sequence"/>
</dbReference>
<keyword evidence="3 6" id="KW-0285">Flavoprotein</keyword>
<evidence type="ECO:0000256" key="2">
    <source>
        <dbReference type="ARBA" id="ARBA00010790"/>
    </source>
</evidence>
<protein>
    <submittedName>
        <fullName evidence="11">Glucose dehydrogenase</fullName>
    </submittedName>
</protein>
<accession>A0A0L0D3Z8</accession>
<evidence type="ECO:0000256" key="1">
    <source>
        <dbReference type="ARBA" id="ARBA00001974"/>
    </source>
</evidence>
<dbReference type="PANTHER" id="PTHR11552:SF147">
    <property type="entry name" value="CHOLINE DEHYDROGENASE, MITOCHONDRIAL"/>
    <property type="match status" value="1"/>
</dbReference>
<reference evidence="11 12" key="1">
    <citation type="submission" date="2010-05" db="EMBL/GenBank/DDBJ databases">
        <title>The Genome Sequence of Thecamonas trahens ATCC 50062.</title>
        <authorList>
            <consortium name="The Broad Institute Genome Sequencing Platform"/>
            <person name="Russ C."/>
            <person name="Cuomo C."/>
            <person name="Shea T."/>
            <person name="Young S.K."/>
            <person name="Zeng Q."/>
            <person name="Koehrsen M."/>
            <person name="Haas B."/>
            <person name="Borodovsky M."/>
            <person name="Guigo R."/>
            <person name="Alvarado L."/>
            <person name="Berlin A."/>
            <person name="Bochicchio J."/>
            <person name="Borenstein D."/>
            <person name="Chapman S."/>
            <person name="Chen Z."/>
            <person name="Freedman E."/>
            <person name="Gellesch M."/>
            <person name="Goldberg J."/>
            <person name="Griggs A."/>
            <person name="Gujja S."/>
            <person name="Heilman E."/>
            <person name="Heiman D."/>
            <person name="Hepburn T."/>
            <person name="Howarth C."/>
            <person name="Jen D."/>
            <person name="Larson L."/>
            <person name="Mehta T."/>
            <person name="Park D."/>
            <person name="Pearson M."/>
            <person name="Roberts A."/>
            <person name="Saif S."/>
            <person name="Shenoy N."/>
            <person name="Sisk P."/>
            <person name="Stolte C."/>
            <person name="Sykes S."/>
            <person name="Thomson T."/>
            <person name="Walk T."/>
            <person name="White J."/>
            <person name="Yandava C."/>
            <person name="Burger G."/>
            <person name="Gray M.W."/>
            <person name="Holland P.W.H."/>
            <person name="King N."/>
            <person name="Lang F.B.F."/>
            <person name="Roger A.J."/>
            <person name="Ruiz-Trillo I."/>
            <person name="Lander E."/>
            <person name="Nusbaum C."/>
        </authorList>
    </citation>
    <scope>NUCLEOTIDE SEQUENCE [LARGE SCALE GENOMIC DNA]</scope>
    <source>
        <strain evidence="11 12">ATCC 50062</strain>
    </source>
</reference>
<evidence type="ECO:0000256" key="8">
    <source>
        <dbReference type="SAM" id="SignalP"/>
    </source>
</evidence>
<keyword evidence="12" id="KW-1185">Reference proteome</keyword>
<evidence type="ECO:0000256" key="5">
    <source>
        <dbReference type="PIRSR" id="PIRSR000137-2"/>
    </source>
</evidence>
<comment type="similarity">
    <text evidence="2 6">Belongs to the GMC oxidoreductase family.</text>
</comment>
<evidence type="ECO:0000256" key="7">
    <source>
        <dbReference type="SAM" id="MobiDB-lite"/>
    </source>
</evidence>
<dbReference type="PANTHER" id="PTHR11552">
    <property type="entry name" value="GLUCOSE-METHANOL-CHOLINE GMC OXIDOREDUCTASE"/>
    <property type="match status" value="1"/>
</dbReference>
<dbReference type="PIRSF" id="PIRSF000137">
    <property type="entry name" value="Alcohol_oxidase"/>
    <property type="match status" value="1"/>
</dbReference>
<dbReference type="PROSITE" id="PS00624">
    <property type="entry name" value="GMC_OXRED_2"/>
    <property type="match status" value="1"/>
</dbReference>
<dbReference type="PROSITE" id="PS00623">
    <property type="entry name" value="GMC_OXRED_1"/>
    <property type="match status" value="1"/>
</dbReference>
<organism evidence="11 12">
    <name type="scientific">Thecamonas trahens ATCC 50062</name>
    <dbReference type="NCBI Taxonomy" id="461836"/>
    <lineage>
        <taxon>Eukaryota</taxon>
        <taxon>Apusozoa</taxon>
        <taxon>Apusomonadida</taxon>
        <taxon>Apusomonadidae</taxon>
        <taxon>Thecamonas</taxon>
    </lineage>
</organism>
<name>A0A0L0D3Z8_THETB</name>
<dbReference type="AlphaFoldDB" id="A0A0L0D3Z8"/>
<evidence type="ECO:0000313" key="11">
    <source>
        <dbReference type="EMBL" id="KNC46816.1"/>
    </source>
</evidence>
<dbReference type="InterPro" id="IPR036188">
    <property type="entry name" value="FAD/NAD-bd_sf"/>
</dbReference>
<dbReference type="EMBL" id="GL349444">
    <property type="protein sequence ID" value="KNC46816.1"/>
    <property type="molecule type" value="Genomic_DNA"/>
</dbReference>
<keyword evidence="8" id="KW-0732">Signal</keyword>
<feature type="chain" id="PRO_5005537097" evidence="8">
    <location>
        <begin position="20"/>
        <end position="632"/>
    </location>
</feature>
<gene>
    <name evidence="11" type="ORF">AMSG_03247</name>
</gene>
<evidence type="ECO:0000259" key="9">
    <source>
        <dbReference type="PROSITE" id="PS00623"/>
    </source>
</evidence>
<evidence type="ECO:0000256" key="6">
    <source>
        <dbReference type="RuleBase" id="RU003968"/>
    </source>
</evidence>
<feature type="domain" description="Glucose-methanol-choline oxidoreductase N-terminal" evidence="9">
    <location>
        <begin position="121"/>
        <end position="144"/>
    </location>
</feature>
<keyword evidence="4 5" id="KW-0274">FAD</keyword>
<evidence type="ECO:0000256" key="4">
    <source>
        <dbReference type="ARBA" id="ARBA00022827"/>
    </source>
</evidence>
<dbReference type="Gene3D" id="3.30.560.10">
    <property type="entry name" value="Glucose Oxidase, domain 3"/>
    <property type="match status" value="1"/>
</dbReference>
<feature type="domain" description="Glucose-methanol-choline oxidoreductase N-terminal" evidence="10">
    <location>
        <begin position="319"/>
        <end position="333"/>
    </location>
</feature>
<dbReference type="GO" id="GO:0016614">
    <property type="term" value="F:oxidoreductase activity, acting on CH-OH group of donors"/>
    <property type="evidence" value="ECO:0007669"/>
    <property type="project" value="InterPro"/>
</dbReference>
<feature type="signal peptide" evidence="8">
    <location>
        <begin position="1"/>
        <end position="19"/>
    </location>
</feature>
<evidence type="ECO:0000256" key="3">
    <source>
        <dbReference type="ARBA" id="ARBA00022630"/>
    </source>
</evidence>
<comment type="cofactor">
    <cofactor evidence="1 5">
        <name>FAD</name>
        <dbReference type="ChEBI" id="CHEBI:57692"/>
    </cofactor>
</comment>
<dbReference type="InterPro" id="IPR007867">
    <property type="entry name" value="GMC_OxRtase_C"/>
</dbReference>
<feature type="region of interest" description="Disordered" evidence="7">
    <location>
        <begin position="103"/>
        <end position="122"/>
    </location>
</feature>
<dbReference type="OrthoDB" id="269227at2759"/>
<feature type="binding site" evidence="5">
    <location>
        <position position="268"/>
    </location>
    <ligand>
        <name>FAD</name>
        <dbReference type="ChEBI" id="CHEBI:57692"/>
    </ligand>
</feature>
<dbReference type="GeneID" id="25562861"/>
<dbReference type="eggNOG" id="KOG1238">
    <property type="taxonomic scope" value="Eukaryota"/>
</dbReference>
<dbReference type="InterPro" id="IPR012132">
    <property type="entry name" value="GMC_OxRdtase"/>
</dbReference>
<feature type="binding site" evidence="5">
    <location>
        <begin position="131"/>
        <end position="134"/>
    </location>
    <ligand>
        <name>FAD</name>
        <dbReference type="ChEBI" id="CHEBI:57692"/>
    </ligand>
</feature>
<dbReference type="GO" id="GO:0050660">
    <property type="term" value="F:flavin adenine dinucleotide binding"/>
    <property type="evidence" value="ECO:0007669"/>
    <property type="project" value="InterPro"/>
</dbReference>
<dbReference type="InterPro" id="IPR000172">
    <property type="entry name" value="GMC_OxRdtase_N"/>
</dbReference>